<evidence type="ECO:0000259" key="13">
    <source>
        <dbReference type="Pfam" id="PF02544"/>
    </source>
</evidence>
<proteinExistence type="inferred from homology"/>
<dbReference type="GO" id="GO:0160198">
    <property type="term" value="F:polyprenal reductase activity"/>
    <property type="evidence" value="ECO:0007669"/>
    <property type="project" value="UniProtKB-EC"/>
</dbReference>
<dbReference type="GO" id="GO:0006488">
    <property type="term" value="P:dolichol-linked oligosaccharide biosynthetic process"/>
    <property type="evidence" value="ECO:0007669"/>
    <property type="project" value="UniProtKB-UniRule"/>
</dbReference>
<dbReference type="AlphaFoldDB" id="F6T4U7"/>
<accession>F6T4U7</accession>
<dbReference type="InterPro" id="IPR001104">
    <property type="entry name" value="3-oxo-5_a-steroid_4-DH_C"/>
</dbReference>
<comment type="subcellular location">
    <subcellularLocation>
        <location evidence="1">Endomembrane system</location>
        <topology evidence="1">Multi-pass membrane protein</topology>
    </subcellularLocation>
    <subcellularLocation>
        <location evidence="12">Endoplasmic reticulum membrane</location>
    </subcellularLocation>
</comment>
<evidence type="ECO:0000256" key="5">
    <source>
        <dbReference type="ARBA" id="ARBA00045898"/>
    </source>
</evidence>
<feature type="transmembrane region" description="Helical" evidence="12">
    <location>
        <begin position="187"/>
        <end position="204"/>
    </location>
</feature>
<keyword evidence="12" id="KW-0560">Oxidoreductase</keyword>
<dbReference type="GeneTree" id="ENSGT00500000044920"/>
<keyword evidence="12" id="KW-0256">Endoplasmic reticulum</keyword>
<keyword evidence="3 12" id="KW-1133">Transmembrane helix</keyword>
<feature type="domain" description="3-oxo-5-alpha-steroid 4-dehydrogenase C-terminal" evidence="13">
    <location>
        <begin position="160"/>
        <end position="302"/>
    </location>
</feature>
<evidence type="ECO:0000313" key="14">
    <source>
        <dbReference type="Ensembl" id="ENSCINP00000012147.2"/>
    </source>
</evidence>
<dbReference type="Ensembl" id="ENSCINT00000012147.2">
    <property type="protein sequence ID" value="ENSCINP00000012147.2"/>
    <property type="gene ID" value="ENSCING00000005886.2"/>
</dbReference>
<keyword evidence="4 12" id="KW-0472">Membrane</keyword>
<dbReference type="GO" id="GO:0005783">
    <property type="term" value="C:endoplasmic reticulum"/>
    <property type="evidence" value="ECO:0000318"/>
    <property type="project" value="GO_Central"/>
</dbReference>
<reference evidence="14" key="2">
    <citation type="journal article" date="2008" name="Genome Biol.">
        <title>Improved genome assembly and evidence-based global gene model set for the chordate Ciona intestinalis: new insight into intron and operon populations.</title>
        <authorList>
            <person name="Satou Y."/>
            <person name="Mineta K."/>
            <person name="Ogasawara M."/>
            <person name="Sasakura Y."/>
            <person name="Shoguchi E."/>
            <person name="Ueno K."/>
            <person name="Yamada L."/>
            <person name="Matsumoto J."/>
            <person name="Wasserscheid J."/>
            <person name="Dewar K."/>
            <person name="Wiley G.B."/>
            <person name="Macmil S.L."/>
            <person name="Roe B.A."/>
            <person name="Zeller R.W."/>
            <person name="Hastings K.E."/>
            <person name="Lemaire P."/>
            <person name="Lindquist E."/>
            <person name="Endo T."/>
            <person name="Hotta K."/>
            <person name="Inaba K."/>
        </authorList>
    </citation>
    <scope>NUCLEOTIDE SEQUENCE [LARGE SCALE GENOMIC DNA]</scope>
    <source>
        <strain evidence="14">wild type</strain>
    </source>
</reference>
<reference evidence="14" key="3">
    <citation type="submission" date="2025-08" db="UniProtKB">
        <authorList>
            <consortium name="Ensembl"/>
        </authorList>
    </citation>
    <scope>IDENTIFICATION</scope>
</reference>
<comment type="catalytic activity">
    <reaction evidence="10">
        <text>17beta-hydroxy-5alpha-androstan-3-one + NADP(+) = testosterone + NADPH + H(+)</text>
        <dbReference type="Rhea" id="RHEA:50820"/>
        <dbReference type="ChEBI" id="CHEBI:15378"/>
        <dbReference type="ChEBI" id="CHEBI:16330"/>
        <dbReference type="ChEBI" id="CHEBI:17347"/>
        <dbReference type="ChEBI" id="CHEBI:57783"/>
        <dbReference type="ChEBI" id="CHEBI:58349"/>
        <dbReference type="EC" id="1.3.1.22"/>
    </reaction>
    <physiologicalReaction direction="right-to-left" evidence="10">
        <dbReference type="Rhea" id="RHEA:50822"/>
    </physiologicalReaction>
</comment>
<comment type="pathway">
    <text evidence="12">Protein modification; protein glycosylation.</text>
</comment>
<protein>
    <recommendedName>
        <fullName evidence="7 12">Polyprenal reductase</fullName>
        <ecNumber evidence="12">1.3.1.94</ecNumber>
    </recommendedName>
</protein>
<dbReference type="RefSeq" id="XP_002129419.1">
    <property type="nucleotide sequence ID" value="XM_002129383.3"/>
</dbReference>
<dbReference type="GO" id="GO:0102389">
    <property type="term" value="F:polyprenol reductase activity"/>
    <property type="evidence" value="ECO:0000318"/>
    <property type="project" value="GO_Central"/>
</dbReference>
<evidence type="ECO:0000256" key="10">
    <source>
        <dbReference type="ARBA" id="ARBA00049397"/>
    </source>
</evidence>
<dbReference type="GO" id="GO:0047751">
    <property type="term" value="F:3-oxo-5-alpha-steroid 4-dehydrogenase (NADP+) activity"/>
    <property type="evidence" value="ECO:0007669"/>
    <property type="project" value="UniProtKB-EC"/>
</dbReference>
<dbReference type="EC" id="1.3.1.94" evidence="12"/>
<name>F6T4U7_CIOIN</name>
<dbReference type="FunCoup" id="F6T4U7">
    <property type="interactions" value="236"/>
</dbReference>
<comment type="similarity">
    <text evidence="6 12">Belongs to the steroid 5-alpha reductase family. Polyprenal reductase subfamily.</text>
</comment>
<dbReference type="InterPro" id="IPR039698">
    <property type="entry name" value="Dfg10/SRD5A3"/>
</dbReference>
<dbReference type="HOGENOM" id="CLU_044409_2_1_1"/>
<dbReference type="PROSITE" id="PS50244">
    <property type="entry name" value="S5A_REDUCTASE"/>
    <property type="match status" value="1"/>
</dbReference>
<dbReference type="UniPathway" id="UPA00378"/>
<evidence type="ECO:0000256" key="11">
    <source>
        <dbReference type="ARBA" id="ARBA00049427"/>
    </source>
</evidence>
<evidence type="ECO:0000256" key="4">
    <source>
        <dbReference type="ARBA" id="ARBA00023136"/>
    </source>
</evidence>
<dbReference type="PANTHER" id="PTHR14624:SF0">
    <property type="entry name" value="POLYPRENOL REDUCTASE"/>
    <property type="match status" value="1"/>
</dbReference>
<evidence type="ECO:0000313" key="15">
    <source>
        <dbReference type="Proteomes" id="UP000008144"/>
    </source>
</evidence>
<dbReference type="EMBL" id="EAAA01001433">
    <property type="status" value="NOT_ANNOTATED_CDS"/>
    <property type="molecule type" value="Genomic_DNA"/>
</dbReference>
<reference evidence="14" key="4">
    <citation type="submission" date="2025-09" db="UniProtKB">
        <authorList>
            <consortium name="Ensembl"/>
        </authorList>
    </citation>
    <scope>IDENTIFICATION</scope>
</reference>
<reference evidence="15" key="1">
    <citation type="journal article" date="2002" name="Science">
        <title>The draft genome of Ciona intestinalis: insights into chordate and vertebrate origins.</title>
        <authorList>
            <person name="Dehal P."/>
            <person name="Satou Y."/>
            <person name="Campbell R.K."/>
            <person name="Chapman J."/>
            <person name="Degnan B."/>
            <person name="De Tomaso A."/>
            <person name="Davidson B."/>
            <person name="Di Gregorio A."/>
            <person name="Gelpke M."/>
            <person name="Goodstein D.M."/>
            <person name="Harafuji N."/>
            <person name="Hastings K.E."/>
            <person name="Ho I."/>
            <person name="Hotta K."/>
            <person name="Huang W."/>
            <person name="Kawashima T."/>
            <person name="Lemaire P."/>
            <person name="Martinez D."/>
            <person name="Meinertzhagen I.A."/>
            <person name="Necula S."/>
            <person name="Nonaka M."/>
            <person name="Putnam N."/>
            <person name="Rash S."/>
            <person name="Saiga H."/>
            <person name="Satake M."/>
            <person name="Terry A."/>
            <person name="Yamada L."/>
            <person name="Wang H.G."/>
            <person name="Awazu S."/>
            <person name="Azumi K."/>
            <person name="Boore J."/>
            <person name="Branno M."/>
            <person name="Chin-Bow S."/>
            <person name="DeSantis R."/>
            <person name="Doyle S."/>
            <person name="Francino P."/>
            <person name="Keys D.N."/>
            <person name="Haga S."/>
            <person name="Hayashi H."/>
            <person name="Hino K."/>
            <person name="Imai K.S."/>
            <person name="Inaba K."/>
            <person name="Kano S."/>
            <person name="Kobayashi K."/>
            <person name="Kobayashi M."/>
            <person name="Lee B.I."/>
            <person name="Makabe K.W."/>
            <person name="Manohar C."/>
            <person name="Matassi G."/>
            <person name="Medina M."/>
            <person name="Mochizuki Y."/>
            <person name="Mount S."/>
            <person name="Morishita T."/>
            <person name="Miura S."/>
            <person name="Nakayama A."/>
            <person name="Nishizaka S."/>
            <person name="Nomoto H."/>
            <person name="Ohta F."/>
            <person name="Oishi K."/>
            <person name="Rigoutsos I."/>
            <person name="Sano M."/>
            <person name="Sasaki A."/>
            <person name="Sasakura Y."/>
            <person name="Shoguchi E."/>
            <person name="Shin-i T."/>
            <person name="Spagnuolo A."/>
            <person name="Stainier D."/>
            <person name="Suzuki M.M."/>
            <person name="Tassy O."/>
            <person name="Takatori N."/>
            <person name="Tokuoka M."/>
            <person name="Yagi K."/>
            <person name="Yoshizaki F."/>
            <person name="Wada S."/>
            <person name="Zhang C."/>
            <person name="Hyatt P.D."/>
            <person name="Larimer F."/>
            <person name="Detter C."/>
            <person name="Doggett N."/>
            <person name="Glavina T."/>
            <person name="Hawkins T."/>
            <person name="Richardson P."/>
            <person name="Lucas S."/>
            <person name="Kohara Y."/>
            <person name="Levine M."/>
            <person name="Satoh N."/>
            <person name="Rokhsar D.S."/>
        </authorList>
    </citation>
    <scope>NUCLEOTIDE SEQUENCE [LARGE SCALE GENOMIC DNA]</scope>
</reference>
<keyword evidence="15" id="KW-1185">Reference proteome</keyword>
<evidence type="ECO:0000256" key="3">
    <source>
        <dbReference type="ARBA" id="ARBA00022989"/>
    </source>
</evidence>
<dbReference type="KEGG" id="cin:100181505"/>
<comment type="catalytic activity">
    <reaction evidence="9">
        <text>a 3-oxo-5alpha-steroid + NADP(+) = a 3-oxo-Delta(4)-steroid + NADPH + H(+)</text>
        <dbReference type="Rhea" id="RHEA:54384"/>
        <dbReference type="ChEBI" id="CHEBI:13601"/>
        <dbReference type="ChEBI" id="CHEBI:15378"/>
        <dbReference type="ChEBI" id="CHEBI:47909"/>
        <dbReference type="ChEBI" id="CHEBI:57783"/>
        <dbReference type="ChEBI" id="CHEBI:58349"/>
        <dbReference type="EC" id="1.3.1.22"/>
    </reaction>
    <physiologicalReaction direction="right-to-left" evidence="9">
        <dbReference type="Rhea" id="RHEA:54386"/>
    </physiologicalReaction>
</comment>
<comment type="catalytic activity">
    <reaction evidence="8">
        <text>androst-4-ene-3,17-dione + NADPH + H(+) = 5alpha-androstan-3,17-dione + NADP(+)</text>
        <dbReference type="Rhea" id="RHEA:50816"/>
        <dbReference type="ChEBI" id="CHEBI:15378"/>
        <dbReference type="ChEBI" id="CHEBI:15994"/>
        <dbReference type="ChEBI" id="CHEBI:16422"/>
        <dbReference type="ChEBI" id="CHEBI:57783"/>
        <dbReference type="ChEBI" id="CHEBI:58349"/>
    </reaction>
    <physiologicalReaction direction="right-to-left" evidence="8">
        <dbReference type="Rhea" id="RHEA:50818"/>
    </physiologicalReaction>
</comment>
<dbReference type="OrthoDB" id="541710at2759"/>
<evidence type="ECO:0000256" key="2">
    <source>
        <dbReference type="ARBA" id="ARBA00022692"/>
    </source>
</evidence>
<evidence type="ECO:0000256" key="12">
    <source>
        <dbReference type="RuleBase" id="RU367081"/>
    </source>
</evidence>
<dbReference type="Proteomes" id="UP000008144">
    <property type="component" value="Chromosome 2"/>
</dbReference>
<comment type="function">
    <text evidence="5">Plays a key role in early steps of protein N-linked glycosylation by being involved in the conversion of polyprenol into dolichol. Acts as a polyprenal reductase that mediates the reduction of polyprenal into dolichal in a NADP-dependent mechanism. Dolichols are required for the synthesis of dolichol-linked monosaccharides and the oligosaccharide precursor used for N-glycosylation. Also able to convert testosterone (T) into 5-alpha-dihydrotestosterone (DHT).</text>
</comment>
<evidence type="ECO:0000256" key="8">
    <source>
        <dbReference type="ARBA" id="ARBA00048095"/>
    </source>
</evidence>
<dbReference type="PANTHER" id="PTHR14624">
    <property type="entry name" value="DFG10 PROTEIN"/>
    <property type="match status" value="1"/>
</dbReference>
<keyword evidence="2 12" id="KW-0812">Transmembrane</keyword>
<dbReference type="OMA" id="WSLHGKN"/>
<feature type="transmembrane region" description="Helical" evidence="12">
    <location>
        <begin position="12"/>
        <end position="34"/>
    </location>
</feature>
<organism evidence="14 15">
    <name type="scientific">Ciona intestinalis</name>
    <name type="common">Transparent sea squirt</name>
    <name type="synonym">Ascidia intestinalis</name>
    <dbReference type="NCBI Taxonomy" id="7719"/>
    <lineage>
        <taxon>Eukaryota</taxon>
        <taxon>Metazoa</taxon>
        <taxon>Chordata</taxon>
        <taxon>Tunicata</taxon>
        <taxon>Ascidiacea</taxon>
        <taxon>Phlebobranchia</taxon>
        <taxon>Cionidae</taxon>
        <taxon>Ciona</taxon>
    </lineage>
</organism>
<keyword evidence="12" id="KW-0521">NADP</keyword>
<dbReference type="Pfam" id="PF02544">
    <property type="entry name" value="Steroid_dh"/>
    <property type="match status" value="1"/>
</dbReference>
<evidence type="ECO:0000256" key="9">
    <source>
        <dbReference type="ARBA" id="ARBA00048765"/>
    </source>
</evidence>
<evidence type="ECO:0000256" key="1">
    <source>
        <dbReference type="ARBA" id="ARBA00004127"/>
    </source>
</evidence>
<sequence>MVPDHYTYILGIPINLMSVLWATMSAVLITTYAVNHLVNAGGVVGSMSKYLTDYGKASTTVRSLDVPKSYFTHYYILASIWNTVCFITISRICFGLMTNNWIASLFLMHSTANASGDKLSLLLCMLMLTVHSMKRLYECLFISVFSNKTKMGIIQYVWGNTYYILLAPTMISECLPLHKLPFGSFQVRHFMGIVVFLIASFYHHQSHIILADLRKKGSIKKDAHGIPQGGLFNLVSCPHYFAEVLVYISITIILGAQCQTWFLVLLYNIFAHANMAMGAHTWYRNTFKNYPPNRKAFIPFVL</sequence>
<feature type="transmembrane region" description="Helical" evidence="12">
    <location>
        <begin position="157"/>
        <end position="175"/>
    </location>
</feature>
<dbReference type="GeneID" id="100181505"/>
<gene>
    <name evidence="14" type="primary">LOC100181505</name>
</gene>
<feature type="transmembrane region" description="Helical" evidence="12">
    <location>
        <begin position="74"/>
        <end position="98"/>
    </location>
</feature>
<evidence type="ECO:0000256" key="7">
    <source>
        <dbReference type="ARBA" id="ARBA00047186"/>
    </source>
</evidence>
<accession>A0A1W2WKX3</accession>
<comment type="catalytic activity">
    <reaction evidence="11 12">
        <text>a di-trans,poly-cis-dolichal + NADP(+) = a di-trans,poly-cis-polyprenal + NADPH + H(+)</text>
        <dbReference type="Rhea" id="RHEA:80727"/>
        <dbReference type="Rhea" id="RHEA-COMP:19536"/>
        <dbReference type="Rhea" id="RHEA-COMP:19537"/>
        <dbReference type="ChEBI" id="CHEBI:15378"/>
        <dbReference type="ChEBI" id="CHEBI:57783"/>
        <dbReference type="ChEBI" id="CHEBI:58349"/>
        <dbReference type="ChEBI" id="CHEBI:231623"/>
        <dbReference type="ChEBI" id="CHEBI:231637"/>
        <dbReference type="EC" id="1.3.1.94"/>
    </reaction>
    <physiologicalReaction direction="right-to-left" evidence="11 12">
        <dbReference type="Rhea" id="RHEA:80729"/>
    </physiologicalReaction>
</comment>
<dbReference type="STRING" id="7719.ENSCINP00000012147"/>
<dbReference type="GO" id="GO:0005789">
    <property type="term" value="C:endoplasmic reticulum membrane"/>
    <property type="evidence" value="ECO:0007669"/>
    <property type="project" value="UniProtKB-SubCell"/>
</dbReference>
<evidence type="ECO:0000256" key="6">
    <source>
        <dbReference type="ARBA" id="ARBA00046320"/>
    </source>
</evidence>
<dbReference type="InParanoid" id="F6T4U7"/>
<dbReference type="GO" id="GO:0016095">
    <property type="term" value="P:polyprenol catabolic process"/>
    <property type="evidence" value="ECO:0007669"/>
    <property type="project" value="UniProtKB-UniRule"/>
</dbReference>